<protein>
    <submittedName>
        <fullName evidence="2">Uncharacterized protein</fullName>
    </submittedName>
</protein>
<evidence type="ECO:0000256" key="1">
    <source>
        <dbReference type="SAM" id="MobiDB-lite"/>
    </source>
</evidence>
<accession>A0A382D4R4</accession>
<gene>
    <name evidence="2" type="ORF">METZ01_LOCUS185565</name>
</gene>
<feature type="compositionally biased region" description="Basic and acidic residues" evidence="1">
    <location>
        <begin position="1"/>
        <end position="13"/>
    </location>
</feature>
<organism evidence="2">
    <name type="scientific">marine metagenome</name>
    <dbReference type="NCBI Taxonomy" id="408172"/>
    <lineage>
        <taxon>unclassified sequences</taxon>
        <taxon>metagenomes</taxon>
        <taxon>ecological metagenomes</taxon>
    </lineage>
</organism>
<name>A0A382D4R4_9ZZZZ</name>
<reference evidence="2" key="1">
    <citation type="submission" date="2018-05" db="EMBL/GenBank/DDBJ databases">
        <authorList>
            <person name="Lanie J.A."/>
            <person name="Ng W.-L."/>
            <person name="Kazmierczak K.M."/>
            <person name="Andrzejewski T.M."/>
            <person name="Davidsen T.M."/>
            <person name="Wayne K.J."/>
            <person name="Tettelin H."/>
            <person name="Glass J.I."/>
            <person name="Rusch D."/>
            <person name="Podicherti R."/>
            <person name="Tsui H.-C.T."/>
            <person name="Winkler M.E."/>
        </authorList>
    </citation>
    <scope>NUCLEOTIDE SEQUENCE</scope>
</reference>
<dbReference type="EMBL" id="UINC01037354">
    <property type="protein sequence ID" value="SVB32711.1"/>
    <property type="molecule type" value="Genomic_DNA"/>
</dbReference>
<evidence type="ECO:0000313" key="2">
    <source>
        <dbReference type="EMBL" id="SVB32711.1"/>
    </source>
</evidence>
<dbReference type="AlphaFoldDB" id="A0A382D4R4"/>
<sequence>VVAVEERRPDEVARVAVADLVDHDHQRSGSHEAGRQEGQGPAPAEAYQHEAHRNAEQGSGQGPGREVQPGCNGYGEPDSDGSPIAHHGHAPTRIDEVYVRSVLFVASAAHTHQEQAGECGEQRDGKPDANEALRRPFEVQGQATLMAGGVDEPTVGEAVDQHGCRIDSGVIGGELPTLRETLTENEPEGGALSGDHQVAARPVPVEHCNVWKEF</sequence>
<feature type="compositionally biased region" description="Basic and acidic residues" evidence="1">
    <location>
        <begin position="20"/>
        <end position="35"/>
    </location>
</feature>
<feature type="region of interest" description="Disordered" evidence="1">
    <location>
        <begin position="1"/>
        <end position="88"/>
    </location>
</feature>
<proteinExistence type="predicted"/>
<feature type="non-terminal residue" evidence="2">
    <location>
        <position position="1"/>
    </location>
</feature>